<dbReference type="PANTHER" id="PTHR12242:SF1">
    <property type="entry name" value="MYND-TYPE DOMAIN-CONTAINING PROTEIN"/>
    <property type="match status" value="1"/>
</dbReference>
<dbReference type="EMBL" id="JTDE01000664">
    <property type="protein sequence ID" value="KAF7260639.1"/>
    <property type="molecule type" value="Genomic_DNA"/>
</dbReference>
<dbReference type="AlphaFoldDB" id="A0A8S9YZS0"/>
<keyword evidence="1" id="KW-0812">Transmembrane</keyword>
<feature type="transmembrane region" description="Helical" evidence="1">
    <location>
        <begin position="54"/>
        <end position="72"/>
    </location>
</feature>
<keyword evidence="1" id="KW-1133">Transmembrane helix</keyword>
<dbReference type="OrthoDB" id="419711at2759"/>
<dbReference type="InterPro" id="IPR049352">
    <property type="entry name" value="Rost"/>
</dbReference>
<keyword evidence="3" id="KW-1185">Reference proteome</keyword>
<feature type="transmembrane region" description="Helical" evidence="1">
    <location>
        <begin position="87"/>
        <end position="110"/>
    </location>
</feature>
<evidence type="ECO:0000313" key="3">
    <source>
        <dbReference type="Proteomes" id="UP000822476"/>
    </source>
</evidence>
<feature type="transmembrane region" description="Helical" evidence="1">
    <location>
        <begin position="131"/>
        <end position="153"/>
    </location>
</feature>
<comment type="caution">
    <text evidence="2">The sequence shown here is derived from an EMBL/GenBank/DDBJ whole genome shotgun (WGS) entry which is preliminary data.</text>
</comment>
<proteinExistence type="predicted"/>
<evidence type="ECO:0008006" key="4">
    <source>
        <dbReference type="Google" id="ProtNLM"/>
    </source>
</evidence>
<name>A0A8S9YZS0_9TREM</name>
<dbReference type="GO" id="GO:0016020">
    <property type="term" value="C:membrane"/>
    <property type="evidence" value="ECO:0007669"/>
    <property type="project" value="TreeGrafter"/>
</dbReference>
<protein>
    <recommendedName>
        <fullName evidence="4">Protein rolling stone</fullName>
    </recommendedName>
</protein>
<evidence type="ECO:0000256" key="1">
    <source>
        <dbReference type="SAM" id="Phobius"/>
    </source>
</evidence>
<reference evidence="2" key="1">
    <citation type="submission" date="2019-07" db="EMBL/GenBank/DDBJ databases">
        <title>Annotation for the trematode Paragonimus miyazaki's.</title>
        <authorList>
            <person name="Choi Y.-J."/>
        </authorList>
    </citation>
    <scope>NUCLEOTIDE SEQUENCE</scope>
    <source>
        <strain evidence="2">Japan</strain>
    </source>
</reference>
<feature type="transmembrane region" description="Helical" evidence="1">
    <location>
        <begin position="168"/>
        <end position="186"/>
    </location>
</feature>
<dbReference type="Proteomes" id="UP000822476">
    <property type="component" value="Unassembled WGS sequence"/>
</dbReference>
<accession>A0A8S9YZS0</accession>
<gene>
    <name evidence="2" type="ORF">EG68_01881</name>
</gene>
<dbReference type="Pfam" id="PF21534">
    <property type="entry name" value="Rost"/>
    <property type="match status" value="1"/>
</dbReference>
<organism evidence="2 3">
    <name type="scientific">Paragonimus skrjabini miyazakii</name>
    <dbReference type="NCBI Taxonomy" id="59628"/>
    <lineage>
        <taxon>Eukaryota</taxon>
        <taxon>Metazoa</taxon>
        <taxon>Spiralia</taxon>
        <taxon>Lophotrochozoa</taxon>
        <taxon>Platyhelminthes</taxon>
        <taxon>Trematoda</taxon>
        <taxon>Digenea</taxon>
        <taxon>Plagiorchiida</taxon>
        <taxon>Troglotremata</taxon>
        <taxon>Troglotrematidae</taxon>
        <taxon>Paragonimus</taxon>
    </lineage>
</organism>
<evidence type="ECO:0000313" key="2">
    <source>
        <dbReference type="EMBL" id="KAF7260639.1"/>
    </source>
</evidence>
<dbReference type="PANTHER" id="PTHR12242">
    <property type="entry name" value="OS02G0130600 PROTEIN-RELATED"/>
    <property type="match status" value="1"/>
</dbReference>
<feature type="transmembrane region" description="Helical" evidence="1">
    <location>
        <begin position="235"/>
        <end position="260"/>
    </location>
</feature>
<feature type="transmembrane region" description="Helical" evidence="1">
    <location>
        <begin position="193"/>
        <end position="211"/>
    </location>
</feature>
<keyword evidence="1" id="KW-0472">Membrane</keyword>
<sequence length="324" mass="37002">MATENNKSSWWRRCCEPRLHNFFIIEFSWRCLGFSHSRSTDFTESQWVWMKPSLFTIYRVLLALGMLIWISFDIPRETHHYFGDRTYIWFVYATNWTFGLLVLVFFLLAVQCLVYNCPKRENVSVLLYQPIWLLYTVSVNGILVVCLVFWVALSSSELGVFANGWGRLKHSLSGILAILDLGVSAIPFRLIHVIYPILAGILYSMFSYFFWLGDLTGPVAVGQVYPGLNWAHPRAAILACLCVLLVSFLVHICLYVTYFLRVQLSACVNGRGHAAPCAMQSKNGKYDQIEAADLGQQIEQDLISVTSVSTYAEMKQNHDYGTVE</sequence>